<dbReference type="AlphaFoldDB" id="D8QFG9"/>
<gene>
    <name evidence="1" type="ORF">SCHCODRAFT_85967</name>
</gene>
<name>D8QFG9_SCHCM</name>
<dbReference type="KEGG" id="scm:SCHCO_02692303"/>
<dbReference type="OrthoDB" id="3270987at2759"/>
<dbReference type="HOGENOM" id="CLU_1058281_0_0_1"/>
<organism evidence="2">
    <name type="scientific">Schizophyllum commune (strain H4-8 / FGSC 9210)</name>
    <name type="common">Split gill fungus</name>
    <dbReference type="NCBI Taxonomy" id="578458"/>
    <lineage>
        <taxon>Eukaryota</taxon>
        <taxon>Fungi</taxon>
        <taxon>Dikarya</taxon>
        <taxon>Basidiomycota</taxon>
        <taxon>Agaricomycotina</taxon>
        <taxon>Agaricomycetes</taxon>
        <taxon>Agaricomycetidae</taxon>
        <taxon>Agaricales</taxon>
        <taxon>Schizophyllaceae</taxon>
        <taxon>Schizophyllum</taxon>
    </lineage>
</organism>
<accession>D8QFG9</accession>
<sequence length="263" mass="28816">MGPHVLEYLEELHLSVGHEGMESYGDAADEEMGVVKFLEALNTPALTKLTISAANGLALDESYAYDDAPTPETLLDAQENGTDPFLLEPHLSALISRSGCIIRHLALSRVFVTLPELLSIVKLCPDIRSLHLNDALRWMRGTLINGLATRTDEDGRLLAPKLQHLVIESIDQSTYAGFPISAVLDMVDARWPAGSSDSMSGPVRVEVVHCPSDEYEEGTSKGVAQERMRSRLADTQARKDLQLVIRELERDKGLQGALETSRG</sequence>
<protein>
    <submittedName>
        <fullName evidence="1">Expressed protein</fullName>
    </submittedName>
</protein>
<dbReference type="EMBL" id="GL377311">
    <property type="protein sequence ID" value="EFI93126.1"/>
    <property type="molecule type" value="Genomic_DNA"/>
</dbReference>
<reference evidence="1 2" key="1">
    <citation type="journal article" date="2010" name="Nat. Biotechnol.">
        <title>Genome sequence of the model mushroom Schizophyllum commune.</title>
        <authorList>
            <person name="Ohm R.A."/>
            <person name="de Jong J.F."/>
            <person name="Lugones L.G."/>
            <person name="Aerts A."/>
            <person name="Kothe E."/>
            <person name="Stajich J.E."/>
            <person name="de Vries R.P."/>
            <person name="Record E."/>
            <person name="Levasseur A."/>
            <person name="Baker S.E."/>
            <person name="Bartholomew K.A."/>
            <person name="Coutinho P.M."/>
            <person name="Erdmann S."/>
            <person name="Fowler T.J."/>
            <person name="Gathman A.C."/>
            <person name="Lombard V."/>
            <person name="Henrissat B."/>
            <person name="Knabe N."/>
            <person name="Kuees U."/>
            <person name="Lilly W.W."/>
            <person name="Lindquist E."/>
            <person name="Lucas S."/>
            <person name="Magnuson J.K."/>
            <person name="Piumi F."/>
            <person name="Raudaskoski M."/>
            <person name="Salamov A."/>
            <person name="Schmutz J."/>
            <person name="Schwarze F.W.M.R."/>
            <person name="vanKuyk P.A."/>
            <person name="Horton J.S."/>
            <person name="Grigoriev I.V."/>
            <person name="Woesten H.A.B."/>
        </authorList>
    </citation>
    <scope>NUCLEOTIDE SEQUENCE [LARGE SCALE GENOMIC DNA]</scope>
    <source>
        <strain evidence="2">H4-8 / FGSC 9210</strain>
    </source>
</reference>
<dbReference type="InParanoid" id="D8QFG9"/>
<keyword evidence="2" id="KW-1185">Reference proteome</keyword>
<dbReference type="GeneID" id="9592084"/>
<dbReference type="Proteomes" id="UP000007431">
    <property type="component" value="Unassembled WGS sequence"/>
</dbReference>
<proteinExistence type="predicted"/>
<dbReference type="VEuPathDB" id="FungiDB:SCHCODRAFT_02692303"/>
<evidence type="ECO:0000313" key="2">
    <source>
        <dbReference type="Proteomes" id="UP000007431"/>
    </source>
</evidence>
<evidence type="ECO:0000313" key="1">
    <source>
        <dbReference type="EMBL" id="EFI93126.1"/>
    </source>
</evidence>